<dbReference type="InterPro" id="IPR027417">
    <property type="entry name" value="P-loop_NTPase"/>
</dbReference>
<dbReference type="SMART" id="SM00785">
    <property type="entry name" value="AARP2CN"/>
    <property type="match status" value="1"/>
</dbReference>
<accession>A0A3M7S0S7</accession>
<organism evidence="3 4">
    <name type="scientific">Brachionus plicatilis</name>
    <name type="common">Marine rotifer</name>
    <name type="synonym">Brachionus muelleri</name>
    <dbReference type="NCBI Taxonomy" id="10195"/>
    <lineage>
        <taxon>Eukaryota</taxon>
        <taxon>Metazoa</taxon>
        <taxon>Spiralia</taxon>
        <taxon>Gnathifera</taxon>
        <taxon>Rotifera</taxon>
        <taxon>Eurotatoria</taxon>
        <taxon>Monogononta</taxon>
        <taxon>Pseudotrocha</taxon>
        <taxon>Ploima</taxon>
        <taxon>Brachionidae</taxon>
        <taxon>Brachionus</taxon>
    </lineage>
</organism>
<dbReference type="GO" id="GO:0005634">
    <property type="term" value="C:nucleus"/>
    <property type="evidence" value="ECO:0007669"/>
    <property type="project" value="InterPro"/>
</dbReference>
<dbReference type="OrthoDB" id="9534121at2759"/>
<dbReference type="GO" id="GO:0000479">
    <property type="term" value="P:endonucleolytic cleavage of tricistronic rRNA transcript (SSU-rRNA, 5.8S rRNA, LSU-rRNA)"/>
    <property type="evidence" value="ECO:0007669"/>
    <property type="project" value="TreeGrafter"/>
</dbReference>
<gene>
    <name evidence="3" type="ORF">BpHYR1_032328</name>
</gene>
<dbReference type="Proteomes" id="UP000276133">
    <property type="component" value="Unassembled WGS sequence"/>
</dbReference>
<keyword evidence="4" id="KW-1185">Reference proteome</keyword>
<feature type="region of interest" description="Disordered" evidence="1">
    <location>
        <begin position="1"/>
        <end position="54"/>
    </location>
</feature>
<evidence type="ECO:0000259" key="2">
    <source>
        <dbReference type="SMART" id="SM00785"/>
    </source>
</evidence>
<comment type="caution">
    <text evidence="3">The sequence shown here is derived from an EMBL/GenBank/DDBJ whole genome shotgun (WGS) entry which is preliminary data.</text>
</comment>
<protein>
    <submittedName>
        <fullName evidence="3">Ribosome biogenesis BMS1-like protein</fullName>
    </submittedName>
</protein>
<dbReference type="PANTHER" id="PTHR12858">
    <property type="entry name" value="RIBOSOME BIOGENESIS PROTEIN"/>
    <property type="match status" value="1"/>
</dbReference>
<dbReference type="STRING" id="10195.A0A3M7S0S7"/>
<dbReference type="EMBL" id="REGN01002227">
    <property type="protein sequence ID" value="RNA29423.1"/>
    <property type="molecule type" value="Genomic_DNA"/>
</dbReference>
<reference evidence="3 4" key="1">
    <citation type="journal article" date="2018" name="Sci. Rep.">
        <title>Genomic signatures of local adaptation to the degree of environmental predictability in rotifers.</title>
        <authorList>
            <person name="Franch-Gras L."/>
            <person name="Hahn C."/>
            <person name="Garcia-Roger E.M."/>
            <person name="Carmona M.J."/>
            <person name="Serra M."/>
            <person name="Gomez A."/>
        </authorList>
    </citation>
    <scope>NUCLEOTIDE SEQUENCE [LARGE SCALE GENOMIC DNA]</scope>
    <source>
        <strain evidence="3">HYR1</strain>
    </source>
</reference>
<proteinExistence type="predicted"/>
<dbReference type="GO" id="GO:0005525">
    <property type="term" value="F:GTP binding"/>
    <property type="evidence" value="ECO:0007669"/>
    <property type="project" value="TreeGrafter"/>
</dbReference>
<dbReference type="AlphaFoldDB" id="A0A3M7S0S7"/>
<evidence type="ECO:0000313" key="3">
    <source>
        <dbReference type="EMBL" id="RNA29423.1"/>
    </source>
</evidence>
<dbReference type="InterPro" id="IPR012948">
    <property type="entry name" value="AARP2CN"/>
</dbReference>
<feature type="compositionally biased region" description="Basic and acidic residues" evidence="1">
    <location>
        <begin position="29"/>
        <end position="46"/>
    </location>
</feature>
<feature type="domain" description="AARP2CN" evidence="2">
    <location>
        <begin position="151"/>
        <end position="237"/>
    </location>
</feature>
<dbReference type="GO" id="GO:0030686">
    <property type="term" value="C:90S preribosome"/>
    <property type="evidence" value="ECO:0007669"/>
    <property type="project" value="TreeGrafter"/>
</dbReference>
<evidence type="ECO:0000256" key="1">
    <source>
        <dbReference type="SAM" id="MobiDB-lite"/>
    </source>
</evidence>
<sequence>MSDIESHQQPNKSHHKKQKGAKAKKKDNRKNFETVNEKSGDKKNESFETEDDYRKARARNPRAFALQSFVAAERQFRRTQDIKAKRIQMPEVDRAFLEPPPIFVAIVGPPRVGKSILMQSLLKHRFWTEIYQGAKLFYLTGLVNGEYRRNEIHNLARFISVMKFKDIGYRLNHSFIVCDRLEDLTQPDLIRQNEKCDRNVCLYGYVRGSGLKNKSNVHIPGVGDFQLNDVSFLSDPCPLPDKEKKRTLDDRERLIYAPFSGVGGLIYDKDAVYIELGGSHSHMIDNTYSSNNPLLNQVISSKNTF</sequence>
<dbReference type="GO" id="GO:0000462">
    <property type="term" value="P:maturation of SSU-rRNA from tricistronic rRNA transcript (SSU-rRNA, 5.8S rRNA, LSU-rRNA)"/>
    <property type="evidence" value="ECO:0007669"/>
    <property type="project" value="TreeGrafter"/>
</dbReference>
<dbReference type="SUPFAM" id="SSF52540">
    <property type="entry name" value="P-loop containing nucleoside triphosphate hydrolases"/>
    <property type="match status" value="1"/>
</dbReference>
<feature type="compositionally biased region" description="Basic residues" evidence="1">
    <location>
        <begin position="12"/>
        <end position="28"/>
    </location>
</feature>
<name>A0A3M7S0S7_BRAPC</name>
<dbReference type="PANTHER" id="PTHR12858:SF2">
    <property type="entry name" value="RIBOSOME BIOGENESIS PROTEIN BMS1 HOMOLOG"/>
    <property type="match status" value="1"/>
</dbReference>
<dbReference type="GO" id="GO:0034511">
    <property type="term" value="F:U3 snoRNA binding"/>
    <property type="evidence" value="ECO:0007669"/>
    <property type="project" value="TreeGrafter"/>
</dbReference>
<evidence type="ECO:0000313" key="4">
    <source>
        <dbReference type="Proteomes" id="UP000276133"/>
    </source>
</evidence>
<dbReference type="GO" id="GO:0003924">
    <property type="term" value="F:GTPase activity"/>
    <property type="evidence" value="ECO:0007669"/>
    <property type="project" value="TreeGrafter"/>
</dbReference>
<dbReference type="Pfam" id="PF08142">
    <property type="entry name" value="AARP2CN"/>
    <property type="match status" value="1"/>
</dbReference>
<dbReference type="InterPro" id="IPR039761">
    <property type="entry name" value="Bms1/Tsr1"/>
</dbReference>